<reference evidence="1" key="1">
    <citation type="journal article" date="2019" name="bioRxiv">
        <title>The Genome of the Zebra Mussel, Dreissena polymorpha: A Resource for Invasive Species Research.</title>
        <authorList>
            <person name="McCartney M.A."/>
            <person name="Auch B."/>
            <person name="Kono T."/>
            <person name="Mallez S."/>
            <person name="Zhang Y."/>
            <person name="Obille A."/>
            <person name="Becker A."/>
            <person name="Abrahante J.E."/>
            <person name="Garbe J."/>
            <person name="Badalamenti J.P."/>
            <person name="Herman A."/>
            <person name="Mangelson H."/>
            <person name="Liachko I."/>
            <person name="Sullivan S."/>
            <person name="Sone E.D."/>
            <person name="Koren S."/>
            <person name="Silverstein K.A.T."/>
            <person name="Beckman K.B."/>
            <person name="Gohl D.M."/>
        </authorList>
    </citation>
    <scope>NUCLEOTIDE SEQUENCE</scope>
    <source>
        <strain evidence="1">Duluth1</strain>
        <tissue evidence="1">Whole animal</tissue>
    </source>
</reference>
<evidence type="ECO:0000313" key="1">
    <source>
        <dbReference type="EMBL" id="KAH3865119.1"/>
    </source>
</evidence>
<keyword evidence="2" id="KW-1185">Reference proteome</keyword>
<name>A0A9D4LWL8_DREPO</name>
<sequence length="54" mass="5819">MADTGATKTILSDRVYQQTGVLAKFAGTFSRDDWDLGLTHLLEHSINNGDAAPV</sequence>
<organism evidence="1 2">
    <name type="scientific">Dreissena polymorpha</name>
    <name type="common">Zebra mussel</name>
    <name type="synonym">Mytilus polymorpha</name>
    <dbReference type="NCBI Taxonomy" id="45954"/>
    <lineage>
        <taxon>Eukaryota</taxon>
        <taxon>Metazoa</taxon>
        <taxon>Spiralia</taxon>
        <taxon>Lophotrochozoa</taxon>
        <taxon>Mollusca</taxon>
        <taxon>Bivalvia</taxon>
        <taxon>Autobranchia</taxon>
        <taxon>Heteroconchia</taxon>
        <taxon>Euheterodonta</taxon>
        <taxon>Imparidentia</taxon>
        <taxon>Neoheterodontei</taxon>
        <taxon>Myida</taxon>
        <taxon>Dreissenoidea</taxon>
        <taxon>Dreissenidae</taxon>
        <taxon>Dreissena</taxon>
    </lineage>
</organism>
<gene>
    <name evidence="1" type="ORF">DPMN_028158</name>
</gene>
<dbReference type="Proteomes" id="UP000828390">
    <property type="component" value="Unassembled WGS sequence"/>
</dbReference>
<evidence type="ECO:0000313" key="2">
    <source>
        <dbReference type="Proteomes" id="UP000828390"/>
    </source>
</evidence>
<comment type="caution">
    <text evidence="1">The sequence shown here is derived from an EMBL/GenBank/DDBJ whole genome shotgun (WGS) entry which is preliminary data.</text>
</comment>
<protein>
    <recommendedName>
        <fullName evidence="3">Peptidase A2 domain-containing protein</fullName>
    </recommendedName>
</protein>
<evidence type="ECO:0008006" key="3">
    <source>
        <dbReference type="Google" id="ProtNLM"/>
    </source>
</evidence>
<reference evidence="1" key="2">
    <citation type="submission" date="2020-11" db="EMBL/GenBank/DDBJ databases">
        <authorList>
            <person name="McCartney M.A."/>
            <person name="Auch B."/>
            <person name="Kono T."/>
            <person name="Mallez S."/>
            <person name="Becker A."/>
            <person name="Gohl D.M."/>
            <person name="Silverstein K.A.T."/>
            <person name="Koren S."/>
            <person name="Bechman K.B."/>
            <person name="Herman A."/>
            <person name="Abrahante J.E."/>
            <person name="Garbe J."/>
        </authorList>
    </citation>
    <scope>NUCLEOTIDE SEQUENCE</scope>
    <source>
        <strain evidence="1">Duluth1</strain>
        <tissue evidence="1">Whole animal</tissue>
    </source>
</reference>
<dbReference type="AlphaFoldDB" id="A0A9D4LWL8"/>
<proteinExistence type="predicted"/>
<dbReference type="EMBL" id="JAIWYP010000002">
    <property type="protein sequence ID" value="KAH3865119.1"/>
    <property type="molecule type" value="Genomic_DNA"/>
</dbReference>
<accession>A0A9D4LWL8</accession>